<comment type="caution">
    <text evidence="2">The sequence shown here is derived from an EMBL/GenBank/DDBJ whole genome shotgun (WGS) entry which is preliminary data.</text>
</comment>
<dbReference type="AlphaFoldDB" id="A0A9D4T6J9"/>
<keyword evidence="3" id="KW-1185">Reference proteome</keyword>
<reference evidence="2" key="1">
    <citation type="journal article" date="2020" name="Cell">
        <title>Large-Scale Comparative Analyses of Tick Genomes Elucidate Their Genetic Diversity and Vector Capacities.</title>
        <authorList>
            <consortium name="Tick Genome and Microbiome Consortium (TIGMIC)"/>
            <person name="Jia N."/>
            <person name="Wang J."/>
            <person name="Shi W."/>
            <person name="Du L."/>
            <person name="Sun Y."/>
            <person name="Zhan W."/>
            <person name="Jiang J.F."/>
            <person name="Wang Q."/>
            <person name="Zhang B."/>
            <person name="Ji P."/>
            <person name="Bell-Sakyi L."/>
            <person name="Cui X.M."/>
            <person name="Yuan T.T."/>
            <person name="Jiang B.G."/>
            <person name="Yang W.F."/>
            <person name="Lam T.T."/>
            <person name="Chang Q.C."/>
            <person name="Ding S.J."/>
            <person name="Wang X.J."/>
            <person name="Zhu J.G."/>
            <person name="Ruan X.D."/>
            <person name="Zhao L."/>
            <person name="Wei J.T."/>
            <person name="Ye R.Z."/>
            <person name="Que T.C."/>
            <person name="Du C.H."/>
            <person name="Zhou Y.H."/>
            <person name="Cheng J.X."/>
            <person name="Dai P.F."/>
            <person name="Guo W.B."/>
            <person name="Han X.H."/>
            <person name="Huang E.J."/>
            <person name="Li L.F."/>
            <person name="Wei W."/>
            <person name="Gao Y.C."/>
            <person name="Liu J.Z."/>
            <person name="Shao H.Z."/>
            <person name="Wang X."/>
            <person name="Wang C.C."/>
            <person name="Yang T.C."/>
            <person name="Huo Q.B."/>
            <person name="Li W."/>
            <person name="Chen H.Y."/>
            <person name="Chen S.E."/>
            <person name="Zhou L.G."/>
            <person name="Ni X.B."/>
            <person name="Tian J.H."/>
            <person name="Sheng Y."/>
            <person name="Liu T."/>
            <person name="Pan Y.S."/>
            <person name="Xia L.Y."/>
            <person name="Li J."/>
            <person name="Zhao F."/>
            <person name="Cao W.C."/>
        </authorList>
    </citation>
    <scope>NUCLEOTIDE SEQUENCE</scope>
    <source>
        <strain evidence="2">Rsan-2018</strain>
    </source>
</reference>
<name>A0A9D4T6J9_RHISA</name>
<organism evidence="2 3">
    <name type="scientific">Rhipicephalus sanguineus</name>
    <name type="common">Brown dog tick</name>
    <name type="synonym">Ixodes sanguineus</name>
    <dbReference type="NCBI Taxonomy" id="34632"/>
    <lineage>
        <taxon>Eukaryota</taxon>
        <taxon>Metazoa</taxon>
        <taxon>Ecdysozoa</taxon>
        <taxon>Arthropoda</taxon>
        <taxon>Chelicerata</taxon>
        <taxon>Arachnida</taxon>
        <taxon>Acari</taxon>
        <taxon>Parasitiformes</taxon>
        <taxon>Ixodida</taxon>
        <taxon>Ixodoidea</taxon>
        <taxon>Ixodidae</taxon>
        <taxon>Rhipicephalinae</taxon>
        <taxon>Rhipicephalus</taxon>
        <taxon>Rhipicephalus</taxon>
    </lineage>
</organism>
<reference evidence="2" key="2">
    <citation type="submission" date="2021-09" db="EMBL/GenBank/DDBJ databases">
        <authorList>
            <person name="Jia N."/>
            <person name="Wang J."/>
            <person name="Shi W."/>
            <person name="Du L."/>
            <person name="Sun Y."/>
            <person name="Zhan W."/>
            <person name="Jiang J."/>
            <person name="Wang Q."/>
            <person name="Zhang B."/>
            <person name="Ji P."/>
            <person name="Sakyi L.B."/>
            <person name="Cui X."/>
            <person name="Yuan T."/>
            <person name="Jiang B."/>
            <person name="Yang W."/>
            <person name="Lam T.T.-Y."/>
            <person name="Chang Q."/>
            <person name="Ding S."/>
            <person name="Wang X."/>
            <person name="Zhu J."/>
            <person name="Ruan X."/>
            <person name="Zhao L."/>
            <person name="Wei J."/>
            <person name="Que T."/>
            <person name="Du C."/>
            <person name="Cheng J."/>
            <person name="Dai P."/>
            <person name="Han X."/>
            <person name="Huang E."/>
            <person name="Gao Y."/>
            <person name="Liu J."/>
            <person name="Shao H."/>
            <person name="Ye R."/>
            <person name="Li L."/>
            <person name="Wei W."/>
            <person name="Wang X."/>
            <person name="Wang C."/>
            <person name="Huo Q."/>
            <person name="Li W."/>
            <person name="Guo W."/>
            <person name="Chen H."/>
            <person name="Chen S."/>
            <person name="Zhou L."/>
            <person name="Zhou L."/>
            <person name="Ni X."/>
            <person name="Tian J."/>
            <person name="Zhou Y."/>
            <person name="Sheng Y."/>
            <person name="Liu T."/>
            <person name="Pan Y."/>
            <person name="Xia L."/>
            <person name="Li J."/>
            <person name="Zhao F."/>
            <person name="Cao W."/>
        </authorList>
    </citation>
    <scope>NUCLEOTIDE SEQUENCE</scope>
    <source>
        <strain evidence="2">Rsan-2018</strain>
        <tissue evidence="2">Larvae</tissue>
    </source>
</reference>
<dbReference type="EMBL" id="JABSTV010001247">
    <property type="protein sequence ID" value="KAH7973244.1"/>
    <property type="molecule type" value="Genomic_DNA"/>
</dbReference>
<proteinExistence type="predicted"/>
<protein>
    <submittedName>
        <fullName evidence="2">Uncharacterized protein</fullName>
    </submittedName>
</protein>
<dbReference type="Proteomes" id="UP000821837">
    <property type="component" value="Chromosome 11"/>
</dbReference>
<dbReference type="VEuPathDB" id="VectorBase:RSAN_031200"/>
<feature type="compositionally biased region" description="Low complexity" evidence="1">
    <location>
        <begin position="1"/>
        <end position="40"/>
    </location>
</feature>
<evidence type="ECO:0000313" key="2">
    <source>
        <dbReference type="EMBL" id="KAH7973244.1"/>
    </source>
</evidence>
<accession>A0A9D4T6J9</accession>
<gene>
    <name evidence="2" type="ORF">HPB52_023202</name>
</gene>
<feature type="region of interest" description="Disordered" evidence="1">
    <location>
        <begin position="1"/>
        <end position="71"/>
    </location>
</feature>
<evidence type="ECO:0000256" key="1">
    <source>
        <dbReference type="SAM" id="MobiDB-lite"/>
    </source>
</evidence>
<sequence>MVPHLTNAATPPAQPATSSVSSGSGRTSPSSSSASPNDPGSIDDTSVAALDDDNSSSADDAPTTELPADNTALLGEQARLLCSLLRELPTPDAWTQIEAAWSQAFALAAEAVRLPPLRPDHQHRPHNANNAADIQRLYTRNRRRAVRLILEGPSRQCDIPLQELHDYRVREVRGYHATISPDACPSWC</sequence>
<evidence type="ECO:0000313" key="3">
    <source>
        <dbReference type="Proteomes" id="UP000821837"/>
    </source>
</evidence>